<dbReference type="InterPro" id="IPR044148">
    <property type="entry name" value="ALDH_GabD1-like"/>
</dbReference>
<keyword evidence="6" id="KW-1185">Reference proteome</keyword>
<keyword evidence="2" id="KW-0521">NADP</keyword>
<dbReference type="InterPro" id="IPR016161">
    <property type="entry name" value="Ald_DH/histidinol_DH"/>
</dbReference>
<feature type="domain" description="Aldehyde dehydrogenase" evidence="4">
    <location>
        <begin position="23"/>
        <end position="473"/>
    </location>
</feature>
<comment type="similarity">
    <text evidence="1">Belongs to the aldehyde dehydrogenase family.</text>
</comment>
<comment type="caution">
    <text evidence="5">The sequence shown here is derived from an EMBL/GenBank/DDBJ whole genome shotgun (WGS) entry which is preliminary data.</text>
</comment>
<proteinExistence type="inferred from homology"/>
<sequence>MIFHYNEFVMSLKEERGRFLMAYRAVNPYNGELIKEFPAATDAEVEQALTAAKAFYQQAKQQPLEQRAKQLAALANEFTQKTDYYAKFLTTNMGKLINDARGEVQKTAAFANYYVEHGAAALADQDYTAIAGRKAHLEFSSIGAIVAVEPWNFPYTQVMRVFAPNFILGNPVILKHASIVPECAQAFEDACQAAGLPAGAFKNLFATYDQVNRMISDPRVQGVALTGSEKAGERIAAEAGHNLKKSTMELGGTDVCIVLNDADLKKAVAGAVNGRLRNSGQVCTSAKRYLVQSGIYDEFLAAIKEEFAKYQPGDPLDEKTTLAPLSSKSAQQNLQTQIKAVLAGGAKVLWGDPTPVTGPGAFFMPLIITGMTYDNPMYDHELFGPVAQIYQVEDESQIVELANHSNYGLGGAIYSEDLDKARQLASKIETGQIAVNQPLSSLPELPFGGIKKSGYGRELSDLGIREFANIKTVLG</sequence>
<evidence type="ECO:0000313" key="5">
    <source>
        <dbReference type="EMBL" id="KRM89321.1"/>
    </source>
</evidence>
<evidence type="ECO:0000313" key="6">
    <source>
        <dbReference type="Proteomes" id="UP000051576"/>
    </source>
</evidence>
<dbReference type="InterPro" id="IPR047110">
    <property type="entry name" value="GABD/Sad-like"/>
</dbReference>
<dbReference type="InterPro" id="IPR016162">
    <property type="entry name" value="Ald_DH_N"/>
</dbReference>
<evidence type="ECO:0000256" key="2">
    <source>
        <dbReference type="ARBA" id="ARBA00022857"/>
    </source>
</evidence>
<protein>
    <submittedName>
        <fullName evidence="5">NAD-dependent aldehyde dehydrogenase</fullName>
    </submittedName>
</protein>
<reference evidence="5 6" key="1">
    <citation type="journal article" date="2015" name="Genome Announc.">
        <title>Expanding the biotechnology potential of lactobacilli through comparative genomics of 213 strains and associated genera.</title>
        <authorList>
            <person name="Sun Z."/>
            <person name="Harris H.M."/>
            <person name="McCann A."/>
            <person name="Guo C."/>
            <person name="Argimon S."/>
            <person name="Zhang W."/>
            <person name="Yang X."/>
            <person name="Jeffery I.B."/>
            <person name="Cooney J.C."/>
            <person name="Kagawa T.F."/>
            <person name="Liu W."/>
            <person name="Song Y."/>
            <person name="Salvetti E."/>
            <person name="Wrobel A."/>
            <person name="Rasinkangas P."/>
            <person name="Parkhill J."/>
            <person name="Rea M.C."/>
            <person name="O'Sullivan O."/>
            <person name="Ritari J."/>
            <person name="Douillard F.P."/>
            <person name="Paul Ross R."/>
            <person name="Yang R."/>
            <person name="Briner A.E."/>
            <person name="Felis G.E."/>
            <person name="de Vos W.M."/>
            <person name="Barrangou R."/>
            <person name="Klaenhammer T.R."/>
            <person name="Caufield P.W."/>
            <person name="Cui Y."/>
            <person name="Zhang H."/>
            <person name="O'Toole P.W."/>
        </authorList>
    </citation>
    <scope>NUCLEOTIDE SEQUENCE [LARGE SCALE GENOMIC DNA]</scope>
    <source>
        <strain evidence="5 6">DSM 20605</strain>
    </source>
</reference>
<evidence type="ECO:0000256" key="3">
    <source>
        <dbReference type="ARBA" id="ARBA00023002"/>
    </source>
</evidence>
<dbReference type="AlphaFoldDB" id="A0A0R2CL97"/>
<dbReference type="InterPro" id="IPR015590">
    <property type="entry name" value="Aldehyde_DH_dom"/>
</dbReference>
<gene>
    <name evidence="5" type="ORF">FD21_GL001893</name>
</gene>
<dbReference type="Gene3D" id="3.40.605.10">
    <property type="entry name" value="Aldehyde Dehydrogenase, Chain A, domain 1"/>
    <property type="match status" value="1"/>
</dbReference>
<organism evidence="5 6">
    <name type="scientific">Liquorilactobacillus vini DSM 20605</name>
    <dbReference type="NCBI Taxonomy" id="1133569"/>
    <lineage>
        <taxon>Bacteria</taxon>
        <taxon>Bacillati</taxon>
        <taxon>Bacillota</taxon>
        <taxon>Bacilli</taxon>
        <taxon>Lactobacillales</taxon>
        <taxon>Lactobacillaceae</taxon>
        <taxon>Liquorilactobacillus</taxon>
    </lineage>
</organism>
<dbReference type="eggNOG" id="COG1012">
    <property type="taxonomic scope" value="Bacteria"/>
</dbReference>
<evidence type="ECO:0000259" key="4">
    <source>
        <dbReference type="Pfam" id="PF00171"/>
    </source>
</evidence>
<dbReference type="CDD" id="cd07100">
    <property type="entry name" value="ALDH_SSADH1_GabD1"/>
    <property type="match status" value="1"/>
</dbReference>
<dbReference type="InterPro" id="IPR016163">
    <property type="entry name" value="Ald_DH_C"/>
</dbReference>
<dbReference type="GO" id="GO:0004030">
    <property type="term" value="F:aldehyde dehydrogenase [NAD(P)+] activity"/>
    <property type="evidence" value="ECO:0007669"/>
    <property type="project" value="InterPro"/>
</dbReference>
<name>A0A0R2CL97_9LACO</name>
<dbReference type="PATRIC" id="fig|1133569.4.peg.2048"/>
<keyword evidence="3" id="KW-0560">Oxidoreductase</keyword>
<dbReference type="GO" id="GO:0004777">
    <property type="term" value="F:succinate-semialdehyde dehydrogenase (NAD+) activity"/>
    <property type="evidence" value="ECO:0007669"/>
    <property type="project" value="TreeGrafter"/>
</dbReference>
<dbReference type="Pfam" id="PF00171">
    <property type="entry name" value="Aldedh"/>
    <property type="match status" value="1"/>
</dbReference>
<dbReference type="PANTHER" id="PTHR43217">
    <property type="entry name" value="SUCCINATE SEMIALDEHYDE DEHYDROGENASE [NAD(P)+] SAD"/>
    <property type="match status" value="1"/>
</dbReference>
<evidence type="ECO:0000256" key="1">
    <source>
        <dbReference type="ARBA" id="ARBA00009986"/>
    </source>
</evidence>
<dbReference type="FunFam" id="3.40.605.10:FF:000012">
    <property type="entry name" value="NAD-dependent succinate-semialdehyde dehydrogenase"/>
    <property type="match status" value="1"/>
</dbReference>
<dbReference type="STRING" id="1133569.FD21_GL001893"/>
<dbReference type="Proteomes" id="UP000051576">
    <property type="component" value="Unassembled WGS sequence"/>
</dbReference>
<dbReference type="SUPFAM" id="SSF53720">
    <property type="entry name" value="ALDH-like"/>
    <property type="match status" value="1"/>
</dbReference>
<dbReference type="Gene3D" id="3.40.309.10">
    <property type="entry name" value="Aldehyde Dehydrogenase, Chain A, domain 2"/>
    <property type="match status" value="1"/>
</dbReference>
<accession>A0A0R2CL97</accession>
<dbReference type="EMBL" id="AYYX01000007">
    <property type="protein sequence ID" value="KRM89321.1"/>
    <property type="molecule type" value="Genomic_DNA"/>
</dbReference>
<dbReference type="PANTHER" id="PTHR43217:SF2">
    <property type="entry name" value="SUCCINATE-SEMIALDEHYDE DEHYDROGENASE [NADP(+)]"/>
    <property type="match status" value="1"/>
</dbReference>